<dbReference type="AlphaFoldDB" id="A0A0E4H0Q5"/>
<dbReference type="CDD" id="cd03506">
    <property type="entry name" value="Delta6-FADS-like"/>
    <property type="match status" value="1"/>
</dbReference>
<dbReference type="GO" id="GO:0016717">
    <property type="term" value="F:oxidoreductase activity, acting on paired donors, with oxidation of a pair of donors resulting in the reduction of molecular oxygen to two molecules of water"/>
    <property type="evidence" value="ECO:0007669"/>
    <property type="project" value="TreeGrafter"/>
</dbReference>
<evidence type="ECO:0000313" key="3">
    <source>
        <dbReference type="EMBL" id="CQD13471.1"/>
    </source>
</evidence>
<evidence type="ECO:0000313" key="4">
    <source>
        <dbReference type="Proteomes" id="UP000199251"/>
    </source>
</evidence>
<name>A0A0E4H0Q5_MYCLN</name>
<dbReference type="GO" id="GO:0008610">
    <property type="term" value="P:lipid biosynthetic process"/>
    <property type="evidence" value="ECO:0007669"/>
    <property type="project" value="UniProtKB-ARBA"/>
</dbReference>
<gene>
    <name evidence="3" type="primary">desA3_1</name>
    <name evidence="3" type="ORF">BN1232_02665</name>
</gene>
<accession>A0A0E4H0Q5</accession>
<organism evidence="3 4">
    <name type="scientific">Mycobacterium lentiflavum</name>
    <dbReference type="NCBI Taxonomy" id="141349"/>
    <lineage>
        <taxon>Bacteria</taxon>
        <taxon>Bacillati</taxon>
        <taxon>Actinomycetota</taxon>
        <taxon>Actinomycetes</taxon>
        <taxon>Mycobacteriales</taxon>
        <taxon>Mycobacteriaceae</taxon>
        <taxon>Mycobacterium</taxon>
        <taxon>Mycobacterium simiae complex</taxon>
    </lineage>
</organism>
<sequence>MAISNIAAFAHLTEPDIEALAAELDSIRADVEESLGERDARYIRRTIAAQRGLEGAGRILLAASSKRWAWWAGTVTLALAKIVENMEIGHNVMHGQWNWMNDPEIHSSTWEWDMTGVSKHWRSTHNFQHHKYTNIVGMDDDIGYAILRVTRDQPWKPFNAGNLLFNAILALSFEWGIGFQPIELGKILKPGADRETTLRQVRELAVKAGRQAVKDYVGFPGLTSLSPAASYKSTLTANLTANVVRNVWADTVIFCGHFPDGAEKFTKTDMVGESKGQWYLRQMLGSANFDAGPTLRFMSGNLCYQIEHHLYPDLPSNRLHGISVRVRALCDKYDLPYTTGSFLVQCGKTWRTIAKLSLPDRYLRDTADDAAETRSERMFAALTPGFAGTDPATGRHRGLKTAIAAVRRWRRDAVLQKPPGPTVARRRTATTSTPPQGISY</sequence>
<dbReference type="PANTHER" id="PTHR19353:SF19">
    <property type="entry name" value="DELTA(5) FATTY ACID DESATURASE C-RELATED"/>
    <property type="match status" value="1"/>
</dbReference>
<dbReference type="InterPro" id="IPR005804">
    <property type="entry name" value="FA_desaturase_dom"/>
</dbReference>
<reference evidence="3 4" key="1">
    <citation type="submission" date="2015-03" db="EMBL/GenBank/DDBJ databases">
        <authorList>
            <person name="Urmite Genomes"/>
        </authorList>
    </citation>
    <scope>NUCLEOTIDE SEQUENCE [LARGE SCALE GENOMIC DNA]</scope>
    <source>
        <strain evidence="3 4">CSUR P1491</strain>
    </source>
</reference>
<dbReference type="OrthoDB" id="104711at2"/>
<dbReference type="Proteomes" id="UP000199251">
    <property type="component" value="Unassembled WGS sequence"/>
</dbReference>
<feature type="region of interest" description="Disordered" evidence="1">
    <location>
        <begin position="417"/>
        <end position="440"/>
    </location>
</feature>
<dbReference type="EMBL" id="CTEE01000001">
    <property type="protein sequence ID" value="CQD13471.1"/>
    <property type="molecule type" value="Genomic_DNA"/>
</dbReference>
<dbReference type="GO" id="GO:0016020">
    <property type="term" value="C:membrane"/>
    <property type="evidence" value="ECO:0007669"/>
    <property type="project" value="TreeGrafter"/>
</dbReference>
<dbReference type="Pfam" id="PF00487">
    <property type="entry name" value="FA_desaturase"/>
    <property type="match status" value="1"/>
</dbReference>
<feature type="compositionally biased region" description="Low complexity" evidence="1">
    <location>
        <begin position="429"/>
        <end position="440"/>
    </location>
</feature>
<dbReference type="STRING" id="141349.BN1232_02665"/>
<protein>
    <submittedName>
        <fullName evidence="3">Linoleoyl-CoA desaturase</fullName>
    </submittedName>
</protein>
<dbReference type="RefSeq" id="WP_090601725.1">
    <property type="nucleotide sequence ID" value="NZ_CTEE01000001.1"/>
</dbReference>
<feature type="domain" description="Fatty acid desaturase" evidence="2">
    <location>
        <begin position="69"/>
        <end position="339"/>
    </location>
</feature>
<proteinExistence type="predicted"/>
<dbReference type="PANTHER" id="PTHR19353">
    <property type="entry name" value="FATTY ACID DESATURASE 2"/>
    <property type="match status" value="1"/>
</dbReference>
<dbReference type="InterPro" id="IPR012171">
    <property type="entry name" value="Fatty_acid_desaturase"/>
</dbReference>
<evidence type="ECO:0000259" key="2">
    <source>
        <dbReference type="Pfam" id="PF00487"/>
    </source>
</evidence>
<evidence type="ECO:0000256" key="1">
    <source>
        <dbReference type="SAM" id="MobiDB-lite"/>
    </source>
</evidence>